<dbReference type="GeneID" id="80545128"/>
<dbReference type="RefSeq" id="YP_010806167.1">
    <property type="nucleotide sequence ID" value="NC_077214.1"/>
</dbReference>
<reference evidence="3 4" key="1">
    <citation type="submission" date="2022-05" db="EMBL/GenBank/DDBJ databases">
        <title>Diverse viruses of marine archaea discovered using metagenomics.</title>
        <authorList>
            <person name="Zhou Y."/>
        </authorList>
    </citation>
    <scope>NUCLEOTIDE SEQUENCE [LARGE SCALE GENOMIC DNA]</scope>
    <source>
        <strain evidence="3">YSH_150918</strain>
    </source>
</reference>
<sequence length="809" mass="96599">MTIGIFQEDDIVKASYTVNEYIDTFLKDVENFMEYSEKKDNFEEWETEFLKFFNELKKIKIGKTTLGENFDRIKLIYKEVKYLEKVLPQIKMLKEAENLEKLIEDIEQDDTPKKQKNKQLKNIRSRLKNLNKIKDESFEPFKIALEGIEEYGGVRTRKDKIPKIENLKISPPSKIDGKKSTAQQKREWRKKQLEEENARIDRINQEIEEENDKIEPYRKKYVESVENFNNLMDEYIKESNVENKLASQNYNNIKNNIRNFIQFFKGYIKNVENFKGGIDEYIANIKDLEEEIKKLKNKTDQKEEIESEADQQNLDKIKEKEKKIEELQKKIKAMGQQTDNQLTESVKNMRDSFSKLVKLLTFTKKKGEKVVSLSLMLQDAGQKKITAKDFTEDKRKEKTFTSINKLFKMIKKLPRELNGKNKESATQILKREPYRDFLNVITYIYNERIFKDFMLEQKGNKYRLKKDTKEGKVSHDTSSEDYLDMKKDIKAIKSYLKTEITYEGREVKVYQVLEDVYNIQIGKISTEGIERRRKKLKQKLFPIKYNIFPKTYSALTGELSTEQRKQNREHLKEYRKKIKKLKETEDVPMDFNEMLTEKNKLYDEIKELEEESKTVGFSDRTYEEKLQRKKEIRNEIKQKRKEIDSYTEKTGLETEIEELKRKYQNKTKTPSIKKLQDLENYMIEEIVPQELTKEFNPVFEMIDDLILSTDKQLLEEKERTQTKDKEGSKVTRKIKTLPDKKLNEIFDLIDKIYEQNSSQKEVSEEKEPNAISIPEYDYTKRRTKPTKLKNDQKTNIEDKIIEVINRKGE</sequence>
<protein>
    <submittedName>
        <fullName evidence="3">Uncharacterized protein</fullName>
    </submittedName>
</protein>
<evidence type="ECO:0000313" key="3">
    <source>
        <dbReference type="EMBL" id="UVF62576.1"/>
    </source>
</evidence>
<proteinExistence type="predicted"/>
<feature type="region of interest" description="Disordered" evidence="2">
    <location>
        <begin position="169"/>
        <end position="190"/>
    </location>
</feature>
<dbReference type="KEGG" id="vg:80545128"/>
<evidence type="ECO:0000256" key="1">
    <source>
        <dbReference type="SAM" id="Coils"/>
    </source>
</evidence>
<organism evidence="3 4">
    <name type="scientific">Poseidoniales virus YSH_150918</name>
    <dbReference type="NCBI Taxonomy" id="3071324"/>
    <lineage>
        <taxon>Viruses</taxon>
        <taxon>Duplodnaviria</taxon>
        <taxon>Heunggongvirae</taxon>
        <taxon>Uroviricota</taxon>
        <taxon>Caudoviricetes</taxon>
        <taxon>Magrovirales</taxon>
        <taxon>Aoguangviridae</taxon>
        <taxon>Aobingvirus</taxon>
        <taxon>Aobingvirus yangshanense</taxon>
    </lineage>
</organism>
<accession>A0A976YF96</accession>
<feature type="coiled-coil region" evidence="1">
    <location>
        <begin position="89"/>
        <end position="133"/>
    </location>
</feature>
<feature type="coiled-coil region" evidence="1">
    <location>
        <begin position="564"/>
        <end position="669"/>
    </location>
</feature>
<dbReference type="EMBL" id="ON649702">
    <property type="protein sequence ID" value="UVF62576.1"/>
    <property type="molecule type" value="Genomic_DNA"/>
</dbReference>
<feature type="region of interest" description="Disordered" evidence="2">
    <location>
        <begin position="757"/>
        <end position="788"/>
    </location>
</feature>
<keyword evidence="4" id="KW-1185">Reference proteome</keyword>
<feature type="compositionally biased region" description="Basic and acidic residues" evidence="2">
    <location>
        <begin position="175"/>
        <end position="190"/>
    </location>
</feature>
<keyword evidence="1" id="KW-0175">Coiled coil</keyword>
<evidence type="ECO:0000313" key="4">
    <source>
        <dbReference type="Proteomes" id="UP001157002"/>
    </source>
</evidence>
<name>A0A976YF96_9CAUD</name>
<feature type="coiled-coil region" evidence="1">
    <location>
        <begin position="190"/>
        <end position="344"/>
    </location>
</feature>
<evidence type="ECO:0000256" key="2">
    <source>
        <dbReference type="SAM" id="MobiDB-lite"/>
    </source>
</evidence>
<dbReference type="Proteomes" id="UP001157002">
    <property type="component" value="Segment"/>
</dbReference>